<dbReference type="InterPro" id="IPR006665">
    <property type="entry name" value="OmpA-like"/>
</dbReference>
<dbReference type="Pfam" id="PF00691">
    <property type="entry name" value="OmpA"/>
    <property type="match status" value="1"/>
</dbReference>
<dbReference type="RefSeq" id="WP_107889660.1">
    <property type="nucleotide sequence ID" value="NZ_CP028519.1"/>
</dbReference>
<evidence type="ECO:0000313" key="3">
    <source>
        <dbReference type="EMBL" id="AVY94908.1"/>
    </source>
</evidence>
<evidence type="ECO:0000259" key="2">
    <source>
        <dbReference type="PROSITE" id="PS51123"/>
    </source>
</evidence>
<keyword evidence="4" id="KW-1185">Reference proteome</keyword>
<gene>
    <name evidence="3" type="ORF">DAI18_13310</name>
</gene>
<evidence type="ECO:0000313" key="4">
    <source>
        <dbReference type="Proteomes" id="UP000244173"/>
    </source>
</evidence>
<dbReference type="CDD" id="cd07185">
    <property type="entry name" value="OmpA_C-like"/>
    <property type="match status" value="1"/>
</dbReference>
<dbReference type="PROSITE" id="PS51123">
    <property type="entry name" value="OMPA_2"/>
    <property type="match status" value="1"/>
</dbReference>
<sequence>MTINLLGTLSQALDGHFADMAATAVADTQGSTRRAIDAVVPVLLGGLVRLGTGPAGAGAVIDLLQRTDPGPGTSELPQGIDTGTLMTTGRTLLSSLFGERLGAITEALAARHSLATSTVGGVLALAAPLLSGKLKALIAERQLDAAGLGQLLAEQKPSLAGALPAGLPGLLGLDGLTASVGTTAADASERIHAIAPDLPPDSPSPPLLRRWLPWIIVLLVLLMALTQLRQCGTGTTAIGIVPPPAAPAPAQPPAAPADTMPQAAARPAPVRLYFDVASVSVPDDSELQLQAVIDYATAHPDARIAISGFHDKTGNSDRNAALARDRAKSVKAVLVLAGIAEERIDLEKPLESTGYTSDREARRVEVTVR</sequence>
<dbReference type="STRING" id="1122240.GCA_000620105_01622"/>
<dbReference type="SUPFAM" id="SSF103088">
    <property type="entry name" value="OmpA-like"/>
    <property type="match status" value="1"/>
</dbReference>
<keyword evidence="1" id="KW-0472">Membrane</keyword>
<dbReference type="Pfam" id="PF06078">
    <property type="entry name" value="DUF937"/>
    <property type="match status" value="1"/>
</dbReference>
<evidence type="ECO:0000256" key="1">
    <source>
        <dbReference type="PROSITE-ProRule" id="PRU00473"/>
    </source>
</evidence>
<dbReference type="InterPro" id="IPR009282">
    <property type="entry name" value="DUF937"/>
</dbReference>
<name>A0A2S0PBZ6_9NEIS</name>
<organism evidence="3 4">
    <name type="scientific">Microvirgula aerodenitrificans</name>
    <dbReference type="NCBI Taxonomy" id="57480"/>
    <lineage>
        <taxon>Bacteria</taxon>
        <taxon>Pseudomonadati</taxon>
        <taxon>Pseudomonadota</taxon>
        <taxon>Betaproteobacteria</taxon>
        <taxon>Neisseriales</taxon>
        <taxon>Aquaspirillaceae</taxon>
        <taxon>Microvirgula</taxon>
    </lineage>
</organism>
<accession>A0A2S0PBZ6</accession>
<reference evidence="3 4" key="1">
    <citation type="submission" date="2018-04" db="EMBL/GenBank/DDBJ databases">
        <title>Denitrifier Microvirgula.</title>
        <authorList>
            <person name="Anderson E."/>
            <person name="Jang J."/>
            <person name="Ishii S."/>
        </authorList>
    </citation>
    <scope>NUCLEOTIDE SEQUENCE [LARGE SCALE GENOMIC DNA]</scope>
    <source>
        <strain evidence="3 4">BE2.4</strain>
    </source>
</reference>
<protein>
    <recommendedName>
        <fullName evidence="2">OmpA-like domain-containing protein</fullName>
    </recommendedName>
</protein>
<dbReference type="InterPro" id="IPR036737">
    <property type="entry name" value="OmpA-like_sf"/>
</dbReference>
<dbReference type="Gene3D" id="3.30.1330.60">
    <property type="entry name" value="OmpA-like domain"/>
    <property type="match status" value="1"/>
</dbReference>
<dbReference type="OrthoDB" id="8526920at2"/>
<dbReference type="AlphaFoldDB" id="A0A2S0PBZ6"/>
<dbReference type="GO" id="GO:0016020">
    <property type="term" value="C:membrane"/>
    <property type="evidence" value="ECO:0007669"/>
    <property type="project" value="UniProtKB-UniRule"/>
</dbReference>
<proteinExistence type="predicted"/>
<feature type="domain" description="OmpA-like" evidence="2">
    <location>
        <begin position="261"/>
        <end position="369"/>
    </location>
</feature>
<dbReference type="EMBL" id="CP028519">
    <property type="protein sequence ID" value="AVY94908.1"/>
    <property type="molecule type" value="Genomic_DNA"/>
</dbReference>
<dbReference type="KEGG" id="maer:DAI18_13310"/>
<dbReference type="Proteomes" id="UP000244173">
    <property type="component" value="Chromosome"/>
</dbReference>